<keyword evidence="1" id="KW-0808">Transferase</keyword>
<dbReference type="RefSeq" id="WP_052881594.1">
    <property type="nucleotide sequence ID" value="NZ_CP010904.1"/>
</dbReference>
<reference evidence="2" key="1">
    <citation type="submission" date="2015-02" db="EMBL/GenBank/DDBJ databases">
        <title>Description and complete genome sequence of the first cultured representative of the subdivision 5 of the Verrucomicrobia phylum.</title>
        <authorList>
            <person name="Spring S."/>
            <person name="Bunk B."/>
            <person name="Sproer C."/>
            <person name="Klenk H.-P."/>
        </authorList>
    </citation>
    <scope>NUCLEOTIDE SEQUENCE [LARGE SCALE GENOMIC DNA]</scope>
    <source>
        <strain evidence="2">L21-Fru-AB</strain>
    </source>
</reference>
<dbReference type="Proteomes" id="UP000035268">
    <property type="component" value="Chromosome"/>
</dbReference>
<dbReference type="SUPFAM" id="SSF52309">
    <property type="entry name" value="N-(deoxy)ribosyltransferase-like"/>
    <property type="match status" value="1"/>
</dbReference>
<reference evidence="1 2" key="2">
    <citation type="journal article" date="2016" name="ISME J.">
        <title>Characterization of the first cultured representative of Verrucomicrobia subdivision 5 indicates the proposal of a novel phylum.</title>
        <authorList>
            <person name="Spring S."/>
            <person name="Bunk B."/>
            <person name="Sproer C."/>
            <person name="Schumann P."/>
            <person name="Rohde M."/>
            <person name="Tindall B.J."/>
            <person name="Klenk H.P."/>
        </authorList>
    </citation>
    <scope>NUCLEOTIDE SEQUENCE [LARGE SCALE GENOMIC DNA]</scope>
    <source>
        <strain evidence="1 2">L21-Fru-AB</strain>
    </source>
</reference>
<organism evidence="1 2">
    <name type="scientific">Kiritimatiella glycovorans</name>
    <dbReference type="NCBI Taxonomy" id="1307763"/>
    <lineage>
        <taxon>Bacteria</taxon>
        <taxon>Pseudomonadati</taxon>
        <taxon>Kiritimatiellota</taxon>
        <taxon>Kiritimatiellia</taxon>
        <taxon>Kiritimatiellales</taxon>
        <taxon>Kiritimatiellaceae</taxon>
        <taxon>Kiritimatiella</taxon>
    </lineage>
</organism>
<dbReference type="InterPro" id="IPR007710">
    <property type="entry name" value="Nucleoside_deoxyribTrfase"/>
</dbReference>
<dbReference type="Pfam" id="PF05014">
    <property type="entry name" value="Nuc_deoxyrib_tr"/>
    <property type="match status" value="1"/>
</dbReference>
<proteinExistence type="predicted"/>
<name>A0A0G3EJ78_9BACT</name>
<protein>
    <submittedName>
        <fullName evidence="1">Nucleoside 2-deoxyribosyltransferase</fullName>
    </submittedName>
</protein>
<accession>A0A0G3EJ78</accession>
<keyword evidence="2" id="KW-1185">Reference proteome</keyword>
<dbReference type="GO" id="GO:0016740">
    <property type="term" value="F:transferase activity"/>
    <property type="evidence" value="ECO:0007669"/>
    <property type="project" value="UniProtKB-KW"/>
</dbReference>
<evidence type="ECO:0000313" key="1">
    <source>
        <dbReference type="EMBL" id="AKJ64239.1"/>
    </source>
</evidence>
<gene>
    <name evidence="1" type="ORF">L21SP4_00979</name>
</gene>
<sequence length="140" mass="16634">MMEKKKIYLCGPIMHEEDGVARRWRKKAHEDLGHNFIILDPMRRNFKDREVDSSNEIVEFDLQDVRDADILLVNYCKNSVGTAMEVFYASHDLGKFVVAFSPFEYRECNPWMIRFCTKILPSLDEATRYIREHFIIQQIV</sequence>
<evidence type="ECO:0000313" key="2">
    <source>
        <dbReference type="Proteomes" id="UP000035268"/>
    </source>
</evidence>
<dbReference type="STRING" id="1307763.L21SP4_00979"/>
<dbReference type="OrthoDB" id="9809902at2"/>
<dbReference type="Gene3D" id="3.40.50.450">
    <property type="match status" value="1"/>
</dbReference>
<dbReference type="KEGG" id="vbl:L21SP4_00979"/>
<dbReference type="EMBL" id="CP010904">
    <property type="protein sequence ID" value="AKJ64239.1"/>
    <property type="molecule type" value="Genomic_DNA"/>
</dbReference>
<dbReference type="AlphaFoldDB" id="A0A0G3EJ78"/>